<proteinExistence type="predicted"/>
<gene>
    <name evidence="1" type="ORF">CLIT_8c00890</name>
</gene>
<dbReference type="STRING" id="1121324.CLIT_8c00890"/>
<comment type="caution">
    <text evidence="1">The sequence shown here is derived from an EMBL/GenBank/DDBJ whole genome shotgun (WGS) entry which is preliminary data.</text>
</comment>
<organism evidence="1 2">
    <name type="scientific">Peptoclostridium litorale DSM 5388</name>
    <dbReference type="NCBI Taxonomy" id="1121324"/>
    <lineage>
        <taxon>Bacteria</taxon>
        <taxon>Bacillati</taxon>
        <taxon>Bacillota</taxon>
        <taxon>Clostridia</taxon>
        <taxon>Peptostreptococcales</taxon>
        <taxon>Peptoclostridiaceae</taxon>
        <taxon>Peptoclostridium</taxon>
    </lineage>
</organism>
<evidence type="ECO:0000313" key="1">
    <source>
        <dbReference type="EMBL" id="KDR95920.1"/>
    </source>
</evidence>
<dbReference type="AlphaFoldDB" id="A0A069RIE6"/>
<evidence type="ECO:0000313" key="2">
    <source>
        <dbReference type="Proteomes" id="UP000027946"/>
    </source>
</evidence>
<protein>
    <submittedName>
        <fullName evidence="1">Uncharacterized protein</fullName>
    </submittedName>
</protein>
<reference evidence="1 2" key="1">
    <citation type="submission" date="2014-03" db="EMBL/GenBank/DDBJ databases">
        <title>Genome sequence of Clostridium litorale W6, DSM 5388.</title>
        <authorList>
            <person name="Poehlein A."/>
            <person name="Jagirdar A."/>
            <person name="Khonsari B."/>
            <person name="Chibani C.M."/>
            <person name="Gutierrez Gutierrez D.A."/>
            <person name="Davydova E."/>
            <person name="Alghaithi H.S."/>
            <person name="Nair K.P."/>
            <person name="Dhamotharan K."/>
            <person name="Chandran L."/>
            <person name="G W."/>
            <person name="Daniel R."/>
        </authorList>
    </citation>
    <scope>NUCLEOTIDE SEQUENCE [LARGE SCALE GENOMIC DNA]</scope>
    <source>
        <strain evidence="1 2">W6</strain>
    </source>
</reference>
<sequence>MSIVEREEFRIVKSGEHAEVKKVSFEDGYEREINPSKKELLEIVQLVLSKVPR</sequence>
<dbReference type="EMBL" id="JJMM01000008">
    <property type="protein sequence ID" value="KDR95920.1"/>
    <property type="molecule type" value="Genomic_DNA"/>
</dbReference>
<keyword evidence="2" id="KW-1185">Reference proteome</keyword>
<accession>A0A069RIE6</accession>
<dbReference type="Proteomes" id="UP000027946">
    <property type="component" value="Unassembled WGS sequence"/>
</dbReference>
<name>A0A069RIE6_PEPLI</name>